<dbReference type="Proteomes" id="UP000324241">
    <property type="component" value="Unassembled WGS sequence"/>
</dbReference>
<accession>A0A5M9MHV9</accession>
<evidence type="ECO:0000313" key="2">
    <source>
        <dbReference type="Proteomes" id="UP000324241"/>
    </source>
</evidence>
<dbReference type="VEuPathDB" id="FungiDB:EYZ11_005997"/>
<dbReference type="AlphaFoldDB" id="A0A5M9MHV9"/>
<organism evidence="1 2">
    <name type="scientific">Aspergillus tanneri</name>
    <dbReference type="NCBI Taxonomy" id="1220188"/>
    <lineage>
        <taxon>Eukaryota</taxon>
        <taxon>Fungi</taxon>
        <taxon>Dikarya</taxon>
        <taxon>Ascomycota</taxon>
        <taxon>Pezizomycotina</taxon>
        <taxon>Eurotiomycetes</taxon>
        <taxon>Eurotiomycetidae</taxon>
        <taxon>Eurotiales</taxon>
        <taxon>Aspergillaceae</taxon>
        <taxon>Aspergillus</taxon>
        <taxon>Aspergillus subgen. Circumdati</taxon>
    </lineage>
</organism>
<proteinExistence type="predicted"/>
<dbReference type="OrthoDB" id="4510091at2759"/>
<reference evidence="1 2" key="1">
    <citation type="submission" date="2019-08" db="EMBL/GenBank/DDBJ databases">
        <title>The genome sequence of a newly discovered highly antifungal drug resistant Aspergillus species, Aspergillus tanneri NIH 1004.</title>
        <authorList>
            <person name="Mounaud S."/>
            <person name="Singh I."/>
            <person name="Joardar V."/>
            <person name="Pakala S."/>
            <person name="Pakala S."/>
            <person name="Venepally P."/>
            <person name="Chung J.K."/>
            <person name="Losada L."/>
            <person name="Nierman W.C."/>
        </authorList>
    </citation>
    <scope>NUCLEOTIDE SEQUENCE [LARGE SCALE GENOMIC DNA]</scope>
    <source>
        <strain evidence="1 2">NIH1004</strain>
    </source>
</reference>
<gene>
    <name evidence="1" type="ORF">ATNIH1004_009161</name>
</gene>
<evidence type="ECO:0000313" key="1">
    <source>
        <dbReference type="EMBL" id="KAA8644950.1"/>
    </source>
</evidence>
<name>A0A5M9MHV9_9EURO</name>
<dbReference type="GeneID" id="54331863"/>
<protein>
    <submittedName>
        <fullName evidence="1">Uncharacterized protein</fullName>
    </submittedName>
</protein>
<dbReference type="RefSeq" id="XP_033424311.1">
    <property type="nucleotide sequence ID" value="XM_033573759.1"/>
</dbReference>
<dbReference type="EMBL" id="QUQM01000006">
    <property type="protein sequence ID" value="KAA8644950.1"/>
    <property type="molecule type" value="Genomic_DNA"/>
</dbReference>
<comment type="caution">
    <text evidence="1">The sequence shown here is derived from an EMBL/GenBank/DDBJ whole genome shotgun (WGS) entry which is preliminary data.</text>
</comment>
<sequence length="306" mass="35247">MFSSLIPYAKGVLLDSWAGRFDTNIAIPDSATFIEDWDYFRSHVYTYAEYESDRRESFWTFRGQEVSYLTIFAYFSTRAREQRLVQQRVQDTEALLTSIPCFSNLDTIYMRFIDGIHSQFHWLAGRMFLDDMHSLTDHLVKMAAAVAVARLDGVVIRTFEVSGFYSRIDLADPLLKDLMEVALSDIIELRAINSPTMLEFFSQVSLPSLRRFELASCWLAIDNLEDFVRKHASSLRFLHLEDPWLLHEKINENGIYLSVANAQSILDSLTRILDSRILDEVTINRRPGGLYEAQVRANSCTSSSYS</sequence>